<reference evidence="1" key="1">
    <citation type="journal article" date="2012" name="Science">
        <title>Fermentation, hydrogen, and sulfur metabolism in multiple uncultivated bacterial phyla.</title>
        <authorList>
            <person name="Wrighton K.C."/>
            <person name="Thomas B.C."/>
            <person name="Sharon I."/>
            <person name="Miller C.S."/>
            <person name="Castelle C.J."/>
            <person name="VerBerkmoes N.C."/>
            <person name="Wilkins M.J."/>
            <person name="Hettich R.L."/>
            <person name="Lipton M.S."/>
            <person name="Williams K.H."/>
            <person name="Long P.E."/>
            <person name="Banfield J.F."/>
        </authorList>
    </citation>
    <scope>NUCLEOTIDE SEQUENCE [LARGE SCALE GENOMIC DNA]</scope>
</reference>
<gene>
    <name evidence="1" type="ORF">ACD_2C00102G0004</name>
</gene>
<organism evidence="1">
    <name type="scientific">uncultured bacterium</name>
    <name type="common">gcode 4</name>
    <dbReference type="NCBI Taxonomy" id="1234023"/>
    <lineage>
        <taxon>Bacteria</taxon>
        <taxon>environmental samples</taxon>
    </lineage>
</organism>
<sequence>MGRESDYKMKNTTDFPTKINKAIEKWDAQHLIKLRKRVTGKIRYLISIGSLEASNGWNNMAQFIDNAMDVVVAKK</sequence>
<accession>K2G3H3</accession>
<evidence type="ECO:0000313" key="1">
    <source>
        <dbReference type="EMBL" id="EKE29768.1"/>
    </source>
</evidence>
<dbReference type="EMBL" id="AMFJ01000102">
    <property type="protein sequence ID" value="EKE29768.1"/>
    <property type="molecule type" value="Genomic_DNA"/>
</dbReference>
<proteinExistence type="predicted"/>
<name>K2G3H3_9BACT</name>
<comment type="caution">
    <text evidence="1">The sequence shown here is derived from an EMBL/GenBank/DDBJ whole genome shotgun (WGS) entry which is preliminary data.</text>
</comment>
<dbReference type="AlphaFoldDB" id="K2G3H3"/>
<protein>
    <submittedName>
        <fullName evidence="1">Uncharacterized protein</fullName>
    </submittedName>
</protein>